<dbReference type="EMBL" id="QXTE01000497">
    <property type="protein sequence ID" value="TFJ97412.1"/>
    <property type="molecule type" value="Genomic_DNA"/>
</dbReference>
<keyword evidence="6" id="KW-0929">Antimicrobial</keyword>
<dbReference type="PANTHER" id="PTHR11407">
    <property type="entry name" value="LYSOZYME C"/>
    <property type="match status" value="1"/>
</dbReference>
<evidence type="ECO:0000256" key="1">
    <source>
        <dbReference type="ARBA" id="ARBA00000632"/>
    </source>
</evidence>
<organism evidence="15 16">
    <name type="scientific">Platysternon megacephalum</name>
    <name type="common">big-headed turtle</name>
    <dbReference type="NCBI Taxonomy" id="55544"/>
    <lineage>
        <taxon>Eukaryota</taxon>
        <taxon>Metazoa</taxon>
        <taxon>Chordata</taxon>
        <taxon>Craniata</taxon>
        <taxon>Vertebrata</taxon>
        <taxon>Euteleostomi</taxon>
        <taxon>Archelosauria</taxon>
        <taxon>Testudinata</taxon>
        <taxon>Testudines</taxon>
        <taxon>Cryptodira</taxon>
        <taxon>Durocryptodira</taxon>
        <taxon>Testudinoidea</taxon>
        <taxon>Platysternidae</taxon>
        <taxon>Platysternon</taxon>
    </lineage>
</organism>
<dbReference type="OrthoDB" id="17373at2759"/>
<dbReference type="PROSITE" id="PS51348">
    <property type="entry name" value="GLYCOSYL_HYDROL_F22_2"/>
    <property type="match status" value="1"/>
</dbReference>
<dbReference type="Pfam" id="PF00062">
    <property type="entry name" value="Lys"/>
    <property type="match status" value="1"/>
</dbReference>
<reference evidence="15 16" key="1">
    <citation type="submission" date="2019-04" db="EMBL/GenBank/DDBJ databases">
        <title>Draft genome of the big-headed turtle Platysternon megacephalum.</title>
        <authorList>
            <person name="Gong S."/>
        </authorList>
    </citation>
    <scope>NUCLEOTIDE SEQUENCE [LARGE SCALE GENOMIC DNA]</scope>
    <source>
        <strain evidence="15">DO16091913</strain>
        <tissue evidence="15">Muscle</tissue>
    </source>
</reference>
<dbReference type="EC" id="3.2.1.17" evidence="4"/>
<dbReference type="GO" id="GO:0031640">
    <property type="term" value="P:killing of cells of another organism"/>
    <property type="evidence" value="ECO:0007669"/>
    <property type="project" value="UniProtKB-KW"/>
</dbReference>
<keyword evidence="16" id="KW-1185">Reference proteome</keyword>
<gene>
    <name evidence="15" type="ORF">DR999_PMT20753</name>
</gene>
<feature type="chain" id="PRO_5020029126" description="lysozyme" evidence="13">
    <location>
        <begin position="26"/>
        <end position="152"/>
    </location>
</feature>
<dbReference type="CDD" id="cd16897">
    <property type="entry name" value="LYZ_C"/>
    <property type="match status" value="1"/>
</dbReference>
<keyword evidence="7" id="KW-0081">Bacteriolytic enzyme</keyword>
<dbReference type="STRING" id="55544.A0A4D9DRH1"/>
<reference evidence="15 16" key="2">
    <citation type="submission" date="2019-04" db="EMBL/GenBank/DDBJ databases">
        <title>The genome sequence of big-headed turtle.</title>
        <authorList>
            <person name="Gong S."/>
        </authorList>
    </citation>
    <scope>NUCLEOTIDE SEQUENCE [LARGE SCALE GENOMIC DNA]</scope>
    <source>
        <strain evidence="15">DO16091913</strain>
        <tissue evidence="15">Muscle</tissue>
    </source>
</reference>
<name>A0A4D9DRH1_9SAUR</name>
<dbReference type="InterPro" id="IPR001916">
    <property type="entry name" value="Glyco_hydro_22"/>
</dbReference>
<dbReference type="PRINTS" id="PR00135">
    <property type="entry name" value="LYZLACT"/>
</dbReference>
<evidence type="ECO:0000256" key="4">
    <source>
        <dbReference type="ARBA" id="ARBA00012732"/>
    </source>
</evidence>
<keyword evidence="13" id="KW-0732">Signal</keyword>
<evidence type="ECO:0000313" key="15">
    <source>
        <dbReference type="EMBL" id="TFJ97412.1"/>
    </source>
</evidence>
<evidence type="ECO:0000256" key="6">
    <source>
        <dbReference type="ARBA" id="ARBA00022529"/>
    </source>
</evidence>
<evidence type="ECO:0000256" key="8">
    <source>
        <dbReference type="ARBA" id="ARBA00022801"/>
    </source>
</evidence>
<dbReference type="InterPro" id="IPR000974">
    <property type="entry name" value="Glyco_hydro_22_lys"/>
</dbReference>
<dbReference type="SUPFAM" id="SSF53955">
    <property type="entry name" value="Lysozyme-like"/>
    <property type="match status" value="1"/>
</dbReference>
<sequence length="152" mass="16935">MKLLLLLGLPLLLVLLAAALPGCQGVVIPRCQLVRILRRNGLEGFVRRTVADWVCLAKHESSYNTRAVNRNTNGSRDYGIFQINSKYWCYDGQTPGASNGCRIACSKLLDDNIADDIKCAKLIAQQARGLTPWVAWKSRCRGKDLRPYVRGC</sequence>
<evidence type="ECO:0000313" key="16">
    <source>
        <dbReference type="Proteomes" id="UP000297703"/>
    </source>
</evidence>
<evidence type="ECO:0000256" key="10">
    <source>
        <dbReference type="ARBA" id="ARBA00023295"/>
    </source>
</evidence>
<protein>
    <recommendedName>
        <fullName evidence="4">lysozyme</fullName>
        <ecNumber evidence="4">3.2.1.17</ecNumber>
    </recommendedName>
</protein>
<dbReference type="AlphaFoldDB" id="A0A4D9DRH1"/>
<evidence type="ECO:0000256" key="7">
    <source>
        <dbReference type="ARBA" id="ARBA00022638"/>
    </source>
</evidence>
<dbReference type="PRINTS" id="PR00137">
    <property type="entry name" value="LYSOZYME"/>
</dbReference>
<evidence type="ECO:0000256" key="9">
    <source>
        <dbReference type="ARBA" id="ARBA00023157"/>
    </source>
</evidence>
<dbReference type="InterPro" id="IPR023346">
    <property type="entry name" value="Lysozyme-like_dom_sf"/>
</dbReference>
<evidence type="ECO:0000259" key="14">
    <source>
        <dbReference type="PROSITE" id="PS00128"/>
    </source>
</evidence>
<evidence type="ECO:0000256" key="11">
    <source>
        <dbReference type="ARBA" id="ARBA00054602"/>
    </source>
</evidence>
<dbReference type="GO" id="GO:0050829">
    <property type="term" value="P:defense response to Gram-negative bacterium"/>
    <property type="evidence" value="ECO:0007669"/>
    <property type="project" value="TreeGrafter"/>
</dbReference>
<evidence type="ECO:0000256" key="5">
    <source>
        <dbReference type="ARBA" id="ARBA00022525"/>
    </source>
</evidence>
<comment type="catalytic activity">
    <reaction evidence="1">
        <text>Hydrolysis of (1-&gt;4)-beta-linkages between N-acetylmuramic acid and N-acetyl-D-glucosamine residues in a peptidoglycan and between N-acetyl-D-glucosamine residues in chitodextrins.</text>
        <dbReference type="EC" id="3.2.1.17"/>
    </reaction>
</comment>
<dbReference type="SMART" id="SM00263">
    <property type="entry name" value="LYZ1"/>
    <property type="match status" value="1"/>
</dbReference>
<dbReference type="GO" id="GO:0005576">
    <property type="term" value="C:extracellular region"/>
    <property type="evidence" value="ECO:0007669"/>
    <property type="project" value="UniProtKB-SubCell"/>
</dbReference>
<feature type="signal peptide" evidence="13">
    <location>
        <begin position="1"/>
        <end position="25"/>
    </location>
</feature>
<evidence type="ECO:0000256" key="2">
    <source>
        <dbReference type="ARBA" id="ARBA00004613"/>
    </source>
</evidence>
<dbReference type="PROSITE" id="PS00128">
    <property type="entry name" value="GLYCOSYL_HYDROL_F22_1"/>
    <property type="match status" value="1"/>
</dbReference>
<comment type="function">
    <text evidence="11">Lysozymes have primarily a bacteriolytic function; those in tissues and body fluids are associated with the monocyte-macrophage system and enhance the activity of immunoagents. Has strong bacteriolytic activity against M.luteus and V.cholerae, weak bacteriolytic activity against P.aeruginosa and no activity against A.hydrophila.</text>
</comment>
<keyword evidence="9" id="KW-1015">Disulfide bond</keyword>
<keyword evidence="10" id="KW-0326">Glycosidase</keyword>
<evidence type="ECO:0000256" key="13">
    <source>
        <dbReference type="SAM" id="SignalP"/>
    </source>
</evidence>
<comment type="caution">
    <text evidence="15">The sequence shown here is derived from an EMBL/GenBank/DDBJ whole genome shotgun (WGS) entry which is preliminary data.</text>
</comment>
<dbReference type="GO" id="GO:0050830">
    <property type="term" value="P:defense response to Gram-positive bacterium"/>
    <property type="evidence" value="ECO:0007669"/>
    <property type="project" value="TreeGrafter"/>
</dbReference>
<comment type="similarity">
    <text evidence="3 12">Belongs to the glycosyl hydrolase 22 family.</text>
</comment>
<dbReference type="GO" id="GO:0003796">
    <property type="term" value="F:lysozyme activity"/>
    <property type="evidence" value="ECO:0007669"/>
    <property type="project" value="UniProtKB-EC"/>
</dbReference>
<accession>A0A4D9DRH1</accession>
<evidence type="ECO:0000256" key="12">
    <source>
        <dbReference type="RuleBase" id="RU004440"/>
    </source>
</evidence>
<keyword evidence="8" id="KW-0378">Hydrolase</keyword>
<dbReference type="FunFam" id="1.10.530.10:FF:000001">
    <property type="entry name" value="Lysozyme C"/>
    <property type="match status" value="1"/>
</dbReference>
<feature type="domain" description="Glycosyl hydrolases family 22 (GH22)" evidence="14">
    <location>
        <begin position="101"/>
        <end position="119"/>
    </location>
</feature>
<evidence type="ECO:0000256" key="3">
    <source>
        <dbReference type="ARBA" id="ARBA00010859"/>
    </source>
</evidence>
<dbReference type="Proteomes" id="UP000297703">
    <property type="component" value="Unassembled WGS sequence"/>
</dbReference>
<keyword evidence="5" id="KW-0964">Secreted</keyword>
<comment type="subcellular location">
    <subcellularLocation>
        <location evidence="2">Secreted</location>
    </subcellularLocation>
</comment>
<dbReference type="PANTHER" id="PTHR11407:SF28">
    <property type="entry name" value="LYSOZYME C"/>
    <property type="match status" value="1"/>
</dbReference>
<proteinExistence type="inferred from homology"/>
<dbReference type="InterPro" id="IPR019799">
    <property type="entry name" value="Glyco_hydro_22_CS"/>
</dbReference>
<dbReference type="Gene3D" id="1.10.530.10">
    <property type="match status" value="1"/>
</dbReference>